<feature type="region of interest" description="Disordered" evidence="7">
    <location>
        <begin position="1"/>
        <end position="23"/>
    </location>
</feature>
<dbReference type="PROSITE" id="PS00463">
    <property type="entry name" value="ZN2_CY6_FUNGAL_1"/>
    <property type="match status" value="1"/>
</dbReference>
<name>A0AAJ0BZD3_9PEZI</name>
<dbReference type="PANTHER" id="PTHR31944">
    <property type="entry name" value="HEME-RESPONSIVE ZINC FINGER TRANSCRIPTION FACTOR HAP1"/>
    <property type="match status" value="1"/>
</dbReference>
<proteinExistence type="predicted"/>
<feature type="region of interest" description="Disordered" evidence="7">
    <location>
        <begin position="115"/>
        <end position="134"/>
    </location>
</feature>
<dbReference type="GO" id="GO:0006351">
    <property type="term" value="P:DNA-templated transcription"/>
    <property type="evidence" value="ECO:0007669"/>
    <property type="project" value="InterPro"/>
</dbReference>
<dbReference type="SMART" id="SM00066">
    <property type="entry name" value="GAL4"/>
    <property type="match status" value="1"/>
</dbReference>
<evidence type="ECO:0000256" key="1">
    <source>
        <dbReference type="ARBA" id="ARBA00022723"/>
    </source>
</evidence>
<evidence type="ECO:0000256" key="7">
    <source>
        <dbReference type="SAM" id="MobiDB-lite"/>
    </source>
</evidence>
<evidence type="ECO:0000313" key="9">
    <source>
        <dbReference type="EMBL" id="KAK1765862.1"/>
    </source>
</evidence>
<feature type="domain" description="Zn(2)-C6 fungal-type" evidence="8">
    <location>
        <begin position="26"/>
        <end position="56"/>
    </location>
</feature>
<feature type="region of interest" description="Disordered" evidence="7">
    <location>
        <begin position="740"/>
        <end position="759"/>
    </location>
</feature>
<evidence type="ECO:0000259" key="8">
    <source>
        <dbReference type="PROSITE" id="PS50048"/>
    </source>
</evidence>
<dbReference type="GO" id="GO:0005634">
    <property type="term" value="C:nucleus"/>
    <property type="evidence" value="ECO:0007669"/>
    <property type="project" value="TreeGrafter"/>
</dbReference>
<dbReference type="AlphaFoldDB" id="A0AAJ0BZD3"/>
<dbReference type="PANTHER" id="PTHR31944:SF131">
    <property type="entry name" value="HEME-RESPONSIVE ZINC FINGER TRANSCRIPTION FACTOR HAP1"/>
    <property type="match status" value="1"/>
</dbReference>
<evidence type="ECO:0000256" key="3">
    <source>
        <dbReference type="ARBA" id="ARBA00023015"/>
    </source>
</evidence>
<gene>
    <name evidence="9" type="ORF">QBC33DRAFT_454012</name>
</gene>
<keyword evidence="1" id="KW-0479">Metal-binding</keyword>
<evidence type="ECO:0000256" key="4">
    <source>
        <dbReference type="ARBA" id="ARBA00023125"/>
    </source>
</evidence>
<dbReference type="PROSITE" id="PS50048">
    <property type="entry name" value="ZN2_CY6_FUNGAL_2"/>
    <property type="match status" value="1"/>
</dbReference>
<evidence type="ECO:0000256" key="5">
    <source>
        <dbReference type="ARBA" id="ARBA00023163"/>
    </source>
</evidence>
<dbReference type="RefSeq" id="XP_060282075.1">
    <property type="nucleotide sequence ID" value="XM_060424710.1"/>
</dbReference>
<dbReference type="InterPro" id="IPR051430">
    <property type="entry name" value="Fungal_TF_Env_Response"/>
</dbReference>
<dbReference type="CDD" id="cd12148">
    <property type="entry name" value="fungal_TF_MHR"/>
    <property type="match status" value="1"/>
</dbReference>
<dbReference type="CDD" id="cd00067">
    <property type="entry name" value="GAL4"/>
    <property type="match status" value="1"/>
</dbReference>
<dbReference type="SMART" id="SM00906">
    <property type="entry name" value="Fungal_trans"/>
    <property type="match status" value="1"/>
</dbReference>
<dbReference type="Proteomes" id="UP001244011">
    <property type="component" value="Unassembled WGS sequence"/>
</dbReference>
<dbReference type="InterPro" id="IPR036864">
    <property type="entry name" value="Zn2-C6_fun-type_DNA-bd_sf"/>
</dbReference>
<dbReference type="InterPro" id="IPR007219">
    <property type="entry name" value="XnlR_reg_dom"/>
</dbReference>
<comment type="caution">
    <text evidence="9">The sequence shown here is derived from an EMBL/GenBank/DDBJ whole genome shotgun (WGS) entry which is preliminary data.</text>
</comment>
<keyword evidence="4" id="KW-0238">DNA-binding</keyword>
<dbReference type="GO" id="GO:0008270">
    <property type="term" value="F:zinc ion binding"/>
    <property type="evidence" value="ECO:0007669"/>
    <property type="project" value="InterPro"/>
</dbReference>
<evidence type="ECO:0000313" key="10">
    <source>
        <dbReference type="Proteomes" id="UP001244011"/>
    </source>
</evidence>
<sequence>MELEAETGSSPSSTQERRKRNRPALSCIQCRSRKIRCDRNEPCASCIKSKIVNCTFEEARRPKPRLWRLSPGPAGQGSAEERTALPRFGAMDQTYGSHSGQFPAVSGTSLPVLSGRASETTPAPTPATHLSGETASSAVSLAERVCQLEQQLADTLKRQGGSSDIRPAHFADAEPSNVHGVLAKTRYFGKSHWMNVARFFPLIVGMAERLEKDKTSDYYHKTLKCKNIARSIKSQRLPAEFSAGYGKNIPPERLAYELVSAYFRTFETVYRVLHVPTFWQEYKRYWENPQSASQMFIIQFQLCMAIGTCFQDNVASLRQMACQWIYEAQFWLVMPSQKSRMNLAGLQIRCLLHLGREACGVGGDLTWISAGSLMRTAIYMGFHRDPDNLPKMSTQRAELRRRLWASILEIGLQSSIDSGGPPLISLKDFDTQPPSNFDDEQLTEDDQFTTVPRPTNSFTQATVQITLLRSFPTRLAIAQFVNDFRSPATYDETLRWNSELSIACRALSAVLQPAYDPAGVLPRRLSLFQLRLAEHMVHRFFLALNHPWLGLAQQNPAYYFARKMCVETSLKLHRGYATSSSVGESGVANPADDFVRLSISGAGAFRSVPMQVMMTLALELLWQGLEDRSFRQSMNMDQQLDRPGSAVDADLHSSAGMGSGAAPRAELLDAVKYSVGYTERRIRSGETNVKGHIFVKALLTQLETLQRGASDAEISRITFHSVGESLSRCWDLLKELAGEQTTPDGFGEEPAAGSAEQLGGATGEGLGLGDIGLGFGFGMDSEWDWEDSVSARAFMSTPLPIHFV</sequence>
<keyword evidence="5" id="KW-0804">Transcription</keyword>
<keyword evidence="3" id="KW-0805">Transcription regulation</keyword>
<keyword evidence="6" id="KW-0539">Nucleus</keyword>
<keyword evidence="10" id="KW-1185">Reference proteome</keyword>
<dbReference type="GO" id="GO:0000978">
    <property type="term" value="F:RNA polymerase II cis-regulatory region sequence-specific DNA binding"/>
    <property type="evidence" value="ECO:0007669"/>
    <property type="project" value="TreeGrafter"/>
</dbReference>
<evidence type="ECO:0000256" key="2">
    <source>
        <dbReference type="ARBA" id="ARBA00022833"/>
    </source>
</evidence>
<dbReference type="GO" id="GO:0001228">
    <property type="term" value="F:DNA-binding transcription activator activity, RNA polymerase II-specific"/>
    <property type="evidence" value="ECO:0007669"/>
    <property type="project" value="TreeGrafter"/>
</dbReference>
<protein>
    <recommendedName>
        <fullName evidence="8">Zn(2)-C6 fungal-type domain-containing protein</fullName>
    </recommendedName>
</protein>
<keyword evidence="2" id="KW-0862">Zinc</keyword>
<dbReference type="SUPFAM" id="SSF57701">
    <property type="entry name" value="Zn2/Cys6 DNA-binding domain"/>
    <property type="match status" value="1"/>
</dbReference>
<reference evidence="9" key="1">
    <citation type="submission" date="2023-06" db="EMBL/GenBank/DDBJ databases">
        <title>Genome-scale phylogeny and comparative genomics of the fungal order Sordariales.</title>
        <authorList>
            <consortium name="Lawrence Berkeley National Laboratory"/>
            <person name="Hensen N."/>
            <person name="Bonometti L."/>
            <person name="Westerberg I."/>
            <person name="Brannstrom I.O."/>
            <person name="Guillou S."/>
            <person name="Cros-Aarteil S."/>
            <person name="Calhoun S."/>
            <person name="Haridas S."/>
            <person name="Kuo A."/>
            <person name="Mondo S."/>
            <person name="Pangilinan J."/>
            <person name="Riley R."/>
            <person name="Labutti K."/>
            <person name="Andreopoulos B."/>
            <person name="Lipzen A."/>
            <person name="Chen C."/>
            <person name="Yanf M."/>
            <person name="Daum C."/>
            <person name="Ng V."/>
            <person name="Clum A."/>
            <person name="Steindorff A."/>
            <person name="Ohm R."/>
            <person name="Martin F."/>
            <person name="Silar P."/>
            <person name="Natvig D."/>
            <person name="Lalanne C."/>
            <person name="Gautier V."/>
            <person name="Ament-Velasquez S.L."/>
            <person name="Kruys A."/>
            <person name="Hutchinson M.I."/>
            <person name="Powell A.J."/>
            <person name="Barry K."/>
            <person name="Miller A.N."/>
            <person name="Grigoriev I.V."/>
            <person name="Debuchy R."/>
            <person name="Gladieux P."/>
            <person name="Thoren M.H."/>
            <person name="Johannesson H."/>
        </authorList>
    </citation>
    <scope>NUCLEOTIDE SEQUENCE</scope>
    <source>
        <strain evidence="9">8032-3</strain>
    </source>
</reference>
<accession>A0AAJ0BZD3</accession>
<feature type="region of interest" description="Disordered" evidence="7">
    <location>
        <begin position="637"/>
        <end position="659"/>
    </location>
</feature>
<dbReference type="GeneID" id="85307897"/>
<dbReference type="Pfam" id="PF00172">
    <property type="entry name" value="Zn_clus"/>
    <property type="match status" value="1"/>
</dbReference>
<dbReference type="Pfam" id="PF04082">
    <property type="entry name" value="Fungal_trans"/>
    <property type="match status" value="1"/>
</dbReference>
<dbReference type="EMBL" id="MU839013">
    <property type="protein sequence ID" value="KAK1765862.1"/>
    <property type="molecule type" value="Genomic_DNA"/>
</dbReference>
<organism evidence="9 10">
    <name type="scientific">Phialemonium atrogriseum</name>
    <dbReference type="NCBI Taxonomy" id="1093897"/>
    <lineage>
        <taxon>Eukaryota</taxon>
        <taxon>Fungi</taxon>
        <taxon>Dikarya</taxon>
        <taxon>Ascomycota</taxon>
        <taxon>Pezizomycotina</taxon>
        <taxon>Sordariomycetes</taxon>
        <taxon>Sordariomycetidae</taxon>
        <taxon>Cephalothecales</taxon>
        <taxon>Cephalothecaceae</taxon>
        <taxon>Phialemonium</taxon>
    </lineage>
</organism>
<evidence type="ECO:0000256" key="6">
    <source>
        <dbReference type="ARBA" id="ARBA00023242"/>
    </source>
</evidence>
<dbReference type="InterPro" id="IPR001138">
    <property type="entry name" value="Zn2Cys6_DnaBD"/>
</dbReference>
<dbReference type="Gene3D" id="4.10.240.10">
    <property type="entry name" value="Zn(2)-C6 fungal-type DNA-binding domain"/>
    <property type="match status" value="1"/>
</dbReference>